<evidence type="ECO:0000256" key="5">
    <source>
        <dbReference type="ARBA" id="ARBA00035338"/>
    </source>
</evidence>
<dbReference type="GO" id="GO:0022625">
    <property type="term" value="C:cytosolic large ribosomal subunit"/>
    <property type="evidence" value="ECO:0007669"/>
    <property type="project" value="TreeGrafter"/>
</dbReference>
<reference evidence="8" key="1">
    <citation type="submission" date="2025-08" db="UniProtKB">
        <authorList>
            <consortium name="RefSeq"/>
        </authorList>
    </citation>
    <scope>IDENTIFICATION</scope>
    <source>
        <tissue evidence="8">Blood</tissue>
    </source>
</reference>
<evidence type="ECO:0000256" key="6">
    <source>
        <dbReference type="RuleBase" id="RU003445"/>
    </source>
</evidence>
<dbReference type="GO" id="GO:0022618">
    <property type="term" value="P:protein-RNA complex assembly"/>
    <property type="evidence" value="ECO:0007669"/>
    <property type="project" value="TreeGrafter"/>
</dbReference>
<dbReference type="KEGG" id="nsu:110588414"/>
<evidence type="ECO:0000256" key="3">
    <source>
        <dbReference type="ARBA" id="ARBA00023274"/>
    </source>
</evidence>
<proteinExistence type="inferred from homology"/>
<evidence type="ECO:0000256" key="1">
    <source>
        <dbReference type="ARBA" id="ARBA00007803"/>
    </source>
</evidence>
<comment type="similarity">
    <text evidence="1 6">Belongs to the eukaryotic ribosomal protein eL38 family.</text>
</comment>
<gene>
    <name evidence="8" type="primary">LOC110588414</name>
</gene>
<dbReference type="PANTHER" id="PTHR10965">
    <property type="entry name" value="60S RIBOSOMAL PROTEIN L38"/>
    <property type="match status" value="1"/>
</dbReference>
<evidence type="ECO:0000313" key="7">
    <source>
        <dbReference type="Proteomes" id="UP000248481"/>
    </source>
</evidence>
<evidence type="ECO:0000313" key="8">
    <source>
        <dbReference type="RefSeq" id="XP_044769006.1"/>
    </source>
</evidence>
<organism evidence="7 8">
    <name type="scientific">Neomonachus schauinslandi</name>
    <name type="common">Hawaiian monk seal</name>
    <name type="synonym">Monachus schauinslandi</name>
    <dbReference type="NCBI Taxonomy" id="29088"/>
    <lineage>
        <taxon>Eukaryota</taxon>
        <taxon>Metazoa</taxon>
        <taxon>Chordata</taxon>
        <taxon>Craniata</taxon>
        <taxon>Vertebrata</taxon>
        <taxon>Euteleostomi</taxon>
        <taxon>Mammalia</taxon>
        <taxon>Eutheria</taxon>
        <taxon>Laurasiatheria</taxon>
        <taxon>Carnivora</taxon>
        <taxon>Caniformia</taxon>
        <taxon>Pinnipedia</taxon>
        <taxon>Phocidae</taxon>
        <taxon>Monachinae</taxon>
        <taxon>Monachini</taxon>
        <taxon>Neomonachus</taxon>
    </lineage>
</organism>
<keyword evidence="2 6" id="KW-0689">Ribosomal protein</keyword>
<dbReference type="AlphaFoldDB" id="A0A8M1M567"/>
<dbReference type="GO" id="GO:0006412">
    <property type="term" value="P:translation"/>
    <property type="evidence" value="ECO:0007669"/>
    <property type="project" value="InterPro"/>
</dbReference>
<sequence>MGKKISGITTSKVEEIRNFLLKARGKDAKSVKIEKTEDNVEFAVYYSRYLYTLDEGKAEKPTQSLPLGCRVKELK</sequence>
<dbReference type="GeneID" id="110588414"/>
<dbReference type="Pfam" id="PF01781">
    <property type="entry name" value="Ribosomal_L38e"/>
    <property type="match status" value="1"/>
</dbReference>
<protein>
    <recommendedName>
        <fullName evidence="4">Large ribosomal subunit protein eL38</fullName>
    </recommendedName>
    <alternativeName>
        <fullName evidence="5">60S ribosomal protein L38</fullName>
    </alternativeName>
</protein>
<keyword evidence="3 6" id="KW-0687">Ribonucleoprotein</keyword>
<name>A0A8M1M567_NEOSC</name>
<accession>A0A8M1M567</accession>
<keyword evidence="7" id="KW-1185">Reference proteome</keyword>
<dbReference type="Gene3D" id="3.30.720.90">
    <property type="match status" value="1"/>
</dbReference>
<dbReference type="GO" id="GO:0003735">
    <property type="term" value="F:structural constituent of ribosome"/>
    <property type="evidence" value="ECO:0007669"/>
    <property type="project" value="InterPro"/>
</dbReference>
<dbReference type="Proteomes" id="UP000248481">
    <property type="component" value="Chromosome 2"/>
</dbReference>
<dbReference type="PANTHER" id="PTHR10965:SF0">
    <property type="entry name" value="LARGE RIBOSOMAL SUBUNIT PROTEIN EL38"/>
    <property type="match status" value="1"/>
</dbReference>
<dbReference type="InterPro" id="IPR038464">
    <property type="entry name" value="Ribosomal_eL38_sf"/>
</dbReference>
<evidence type="ECO:0000256" key="4">
    <source>
        <dbReference type="ARBA" id="ARBA00035235"/>
    </source>
</evidence>
<dbReference type="RefSeq" id="XP_044769006.1">
    <property type="nucleotide sequence ID" value="XM_044913071.1"/>
</dbReference>
<evidence type="ECO:0000256" key="2">
    <source>
        <dbReference type="ARBA" id="ARBA00022980"/>
    </source>
</evidence>
<dbReference type="InterPro" id="IPR002675">
    <property type="entry name" value="Ribosomal_eL38"/>
</dbReference>